<dbReference type="CDD" id="cd01139">
    <property type="entry name" value="TroA_f"/>
    <property type="match status" value="1"/>
</dbReference>
<dbReference type="AlphaFoldDB" id="Q8CZU9"/>
<dbReference type="InterPro" id="IPR002491">
    <property type="entry name" value="ABC_transptr_periplasmic_BD"/>
</dbReference>
<evidence type="ECO:0000259" key="1">
    <source>
        <dbReference type="PROSITE" id="PS50983"/>
    </source>
</evidence>
<evidence type="ECO:0000313" key="2">
    <source>
        <dbReference type="EMBL" id="AAM86892.1"/>
    </source>
</evidence>
<reference evidence="2 3" key="1">
    <citation type="journal article" date="2002" name="J. Bacteriol.">
        <title>Genome sequence of Yersinia pestis KIM.</title>
        <authorList>
            <person name="Deng W."/>
            <person name="Burland V."/>
            <person name="Plunkett G.III."/>
            <person name="Boutin A."/>
            <person name="Mayhew G.F."/>
            <person name="Liss P."/>
            <person name="Perna N.T."/>
            <person name="Rose D.J."/>
            <person name="Mau B."/>
            <person name="Zhou S."/>
            <person name="Schwartz D.C."/>
            <person name="Fetherston J.D."/>
            <person name="Lindler L.E."/>
            <person name="Brubaker R.R."/>
            <person name="Plana G.V."/>
            <person name="Straley S.C."/>
            <person name="McDonough K.A."/>
            <person name="Nilles M.L."/>
            <person name="Matson J.S."/>
            <person name="Blattner F.R."/>
            <person name="Perry R.D."/>
        </authorList>
    </citation>
    <scope>NUCLEOTIDE SEQUENCE [LARGE SCALE GENOMIC DNA]</scope>
    <source>
        <strain evidence="3">KIM10+ / Biovar Mediaevalis</strain>
    </source>
</reference>
<dbReference type="PANTHER" id="PTHR30535">
    <property type="entry name" value="VITAMIN B12-BINDING PROTEIN"/>
    <property type="match status" value="1"/>
</dbReference>
<protein>
    <submittedName>
        <fullName evidence="2">Solute-binding periplasmic protein of ABC transporter</fullName>
    </submittedName>
</protein>
<dbReference type="DNASU" id="1148289"/>
<dbReference type="EMBL" id="AE009952">
    <property type="protein sequence ID" value="AAM86892.1"/>
    <property type="molecule type" value="Genomic_DNA"/>
</dbReference>
<dbReference type="Gene3D" id="3.40.50.1980">
    <property type="entry name" value="Nitrogenase molybdenum iron protein domain"/>
    <property type="match status" value="2"/>
</dbReference>
<dbReference type="SUPFAM" id="SSF53807">
    <property type="entry name" value="Helical backbone' metal receptor"/>
    <property type="match status" value="1"/>
</dbReference>
<dbReference type="KEGG" id="ypk:y3342"/>
<dbReference type="HOGENOM" id="CLU_038034_5_0_6"/>
<dbReference type="PROSITE" id="PS50983">
    <property type="entry name" value="FE_B12_PBP"/>
    <property type="match status" value="1"/>
</dbReference>
<evidence type="ECO:0000313" key="3">
    <source>
        <dbReference type="Proteomes" id="UP000002490"/>
    </source>
</evidence>
<organism evidence="2 3">
    <name type="scientific">Yersinia pestis</name>
    <dbReference type="NCBI Taxonomy" id="632"/>
    <lineage>
        <taxon>Bacteria</taxon>
        <taxon>Pseudomonadati</taxon>
        <taxon>Pseudomonadota</taxon>
        <taxon>Gammaproteobacteria</taxon>
        <taxon>Enterobacterales</taxon>
        <taxon>Yersiniaceae</taxon>
        <taxon>Yersinia</taxon>
    </lineage>
</organism>
<dbReference type="InterPro" id="IPR050902">
    <property type="entry name" value="ABC_Transporter_SBP"/>
</dbReference>
<dbReference type="PANTHER" id="PTHR30535:SF34">
    <property type="entry name" value="MOLYBDATE-BINDING PROTEIN MOLA"/>
    <property type="match status" value="1"/>
</dbReference>
<sequence>MIIMRLLLLIFLLCTWAVSAKTITDITGQRIEIPDNPQRIVLGESRMLYTLALLEPGYPAARVVGWPLDLKKYDPQSWALYTDKFPQMTHIPALGSTGLRDINPEKVLELAPDLVILPVLAKTTHEEIALISLLKQAHIPVIRVDLRVDLLNHTIPSLRLLGEALNRQDRAEAFISLYQSHMDRIHQRIAAYQGPHPSVLLQLHLGRGDECCTTTLKGNLGQLLEFAGGNNIAAAQVKGVFGQLSEEYVLARSPEIYIATGMATAGSQAKTLALGPQVSTAQAQESFRRVIATQSKLQHLPAIQNGHAWGLWHNFYLSPLHVVAAEFFAKTLYPHLFADVSPQDTLQTIYQQFLPLDFTGTFWSHLDNE</sequence>
<dbReference type="IntAct" id="Q8CZU9">
    <property type="interactions" value="7"/>
</dbReference>
<name>Q8CZU9_YERPE</name>
<feature type="domain" description="Fe/B12 periplasmic-binding" evidence="1">
    <location>
        <begin position="39"/>
        <end position="340"/>
    </location>
</feature>
<dbReference type="Pfam" id="PF01497">
    <property type="entry name" value="Peripla_BP_2"/>
    <property type="match status" value="1"/>
</dbReference>
<dbReference type="Proteomes" id="UP000002490">
    <property type="component" value="Chromosome"/>
</dbReference>
<gene>
    <name evidence="2" type="ordered locus">y3342</name>
</gene>
<accession>Q8CZU9</accession>
<proteinExistence type="predicted"/>